<dbReference type="Gene3D" id="3.10.350.10">
    <property type="entry name" value="LysM domain"/>
    <property type="match status" value="2"/>
</dbReference>
<evidence type="ECO:0000256" key="2">
    <source>
        <dbReference type="ARBA" id="ARBA00023026"/>
    </source>
</evidence>
<dbReference type="CDD" id="cd00118">
    <property type="entry name" value="LysM"/>
    <property type="match status" value="1"/>
</dbReference>
<evidence type="ECO:0000313" key="6">
    <source>
        <dbReference type="Proteomes" id="UP001322277"/>
    </source>
</evidence>
<gene>
    <name evidence="5" type="ORF">CDEST_02365</name>
</gene>
<keyword evidence="1" id="KW-0147">Chitin-binding</keyword>
<keyword evidence="6" id="KW-1185">Reference proteome</keyword>
<dbReference type="RefSeq" id="XP_062774575.1">
    <property type="nucleotide sequence ID" value="XM_062918524.1"/>
</dbReference>
<dbReference type="KEGG" id="cdet:87938868"/>
<dbReference type="InterPro" id="IPR036779">
    <property type="entry name" value="LysM_dom_sf"/>
</dbReference>
<evidence type="ECO:0000256" key="3">
    <source>
        <dbReference type="ARBA" id="ARBA00044955"/>
    </source>
</evidence>
<evidence type="ECO:0000256" key="1">
    <source>
        <dbReference type="ARBA" id="ARBA00022669"/>
    </source>
</evidence>
<dbReference type="PANTHER" id="PTHR34997">
    <property type="entry name" value="AM15"/>
    <property type="match status" value="1"/>
</dbReference>
<dbReference type="PANTHER" id="PTHR34997:SF1">
    <property type="entry name" value="PEPTIDOGLYCAN-BINDING LYSIN DOMAIN"/>
    <property type="match status" value="1"/>
</dbReference>
<dbReference type="GeneID" id="87938868"/>
<organism evidence="5 6">
    <name type="scientific">Colletotrichum destructivum</name>
    <dbReference type="NCBI Taxonomy" id="34406"/>
    <lineage>
        <taxon>Eukaryota</taxon>
        <taxon>Fungi</taxon>
        <taxon>Dikarya</taxon>
        <taxon>Ascomycota</taxon>
        <taxon>Pezizomycotina</taxon>
        <taxon>Sordariomycetes</taxon>
        <taxon>Hypocreomycetidae</taxon>
        <taxon>Glomerellales</taxon>
        <taxon>Glomerellaceae</taxon>
        <taxon>Colletotrichum</taxon>
        <taxon>Colletotrichum destructivum species complex</taxon>
    </lineage>
</organism>
<comment type="similarity">
    <text evidence="3">Belongs to the secreted LysM effector family.</text>
</comment>
<sequence length="354" mass="38984">MIYSVSRGGLFPSDSELAIICTDDCVNDLENLKVLQGKDCSSSDLISQDGQYYPPTFITDNLLFTYNYTCIRDPKSQAYCAPLMDEYNSKENPTSEELCSDCNLLSQQAQLNSPFGWDDEFEESYASLTKSCGVTSYPVTSPSPYTISISTTSAPVPSAPSTLDVTCVSMYTIQPEDTCESVVISQRVSTFWLMYANNLPAYCTGFPKAGTKLCIPPQCNTYKGLPGDTCPGIALFYNNEFTQEDLMKWNPNLSAKCKNVRKLADSRICVSPPGDTAVLTSAEPIPTSTSPLAYLGTSPKQNLDFYFTINKINHSDTCSHFHSDRITATCCRHPGGLYTLPQLHRESLHEKSVG</sequence>
<dbReference type="PROSITE" id="PS51782">
    <property type="entry name" value="LYSM"/>
    <property type="match status" value="1"/>
</dbReference>
<evidence type="ECO:0000259" key="4">
    <source>
        <dbReference type="PROSITE" id="PS51782"/>
    </source>
</evidence>
<dbReference type="GO" id="GO:0008061">
    <property type="term" value="F:chitin binding"/>
    <property type="evidence" value="ECO:0007669"/>
    <property type="project" value="UniProtKB-KW"/>
</dbReference>
<dbReference type="AlphaFoldDB" id="A0AAX4I2Q9"/>
<dbReference type="InterPro" id="IPR052210">
    <property type="entry name" value="LysM1-like"/>
</dbReference>
<evidence type="ECO:0000313" key="5">
    <source>
        <dbReference type="EMBL" id="WQF77351.1"/>
    </source>
</evidence>
<dbReference type="InterPro" id="IPR018392">
    <property type="entry name" value="LysM"/>
</dbReference>
<dbReference type="Pfam" id="PF01476">
    <property type="entry name" value="LysM"/>
    <property type="match status" value="2"/>
</dbReference>
<feature type="domain" description="LysM" evidence="4">
    <location>
        <begin position="169"/>
        <end position="215"/>
    </location>
</feature>
<protein>
    <submittedName>
        <fullName evidence="5">LysM domain-containing protein</fullName>
    </submittedName>
</protein>
<dbReference type="Proteomes" id="UP001322277">
    <property type="component" value="Chromosome 2"/>
</dbReference>
<keyword evidence="2" id="KW-0843">Virulence</keyword>
<dbReference type="EMBL" id="CP137306">
    <property type="protein sequence ID" value="WQF77351.1"/>
    <property type="molecule type" value="Genomic_DNA"/>
</dbReference>
<accession>A0AAX4I2Q9</accession>
<name>A0AAX4I2Q9_9PEZI</name>
<reference evidence="6" key="1">
    <citation type="journal article" date="2023" name="bioRxiv">
        <title>Complete genome of the Medicago anthracnose fungus, Colletotrichum destructivum, reveals a mini-chromosome-like region within a core chromosome.</title>
        <authorList>
            <person name="Lapalu N."/>
            <person name="Simon A."/>
            <person name="Lu A."/>
            <person name="Plaumann P.-L."/>
            <person name="Amselem J."/>
            <person name="Pigne S."/>
            <person name="Auger A."/>
            <person name="Koch C."/>
            <person name="Dallery J.-F."/>
            <person name="O'Connell R.J."/>
        </authorList>
    </citation>
    <scope>NUCLEOTIDE SEQUENCE [LARGE SCALE GENOMIC DNA]</scope>
    <source>
        <strain evidence="6">CBS 520.97</strain>
    </source>
</reference>
<proteinExistence type="inferred from homology"/>